<dbReference type="AlphaFoldDB" id="A0A495MKV1"/>
<dbReference type="Gene3D" id="2.60.40.10">
    <property type="entry name" value="Immunoglobulins"/>
    <property type="match status" value="1"/>
</dbReference>
<protein>
    <recommendedName>
        <fullName evidence="1">Fibronectin type-III domain-containing protein</fullName>
    </recommendedName>
</protein>
<dbReference type="OrthoDB" id="1521695at2"/>
<dbReference type="SUPFAM" id="SSF49265">
    <property type="entry name" value="Fibronectin type III"/>
    <property type="match status" value="1"/>
</dbReference>
<feature type="domain" description="Fibronectin type-III" evidence="1">
    <location>
        <begin position="118"/>
        <end position="202"/>
    </location>
</feature>
<organism evidence="2 3">
    <name type="scientific">Flavobacterium endophyticum</name>
    <dbReference type="NCBI Taxonomy" id="1540163"/>
    <lineage>
        <taxon>Bacteria</taxon>
        <taxon>Pseudomonadati</taxon>
        <taxon>Bacteroidota</taxon>
        <taxon>Flavobacteriia</taxon>
        <taxon>Flavobacteriales</taxon>
        <taxon>Flavobacteriaceae</taxon>
        <taxon>Flavobacterium</taxon>
    </lineage>
</organism>
<accession>A0A495MKV1</accession>
<sequence length="202" mass="22321">MTKIKIITSFSRYSDADLEQKAELIVDSMTGNVNFANPVPSLAKLQAATTAFDTAIIKAKEGGKTEQLARNLKREELTGLLEKLALYVQIEADGNDAVLASSGFSLSKIRNVVGTLPKPQNFALHVENVGKIKLSLKPVRGAKSYLYEYRKKGEEVWDIMVYTKTTLVLTELESGQMYEFRVAPVGSSTEKTYSDVLSSYIL</sequence>
<evidence type="ECO:0000259" key="1">
    <source>
        <dbReference type="PROSITE" id="PS50853"/>
    </source>
</evidence>
<dbReference type="EMBL" id="RBLC01000001">
    <property type="protein sequence ID" value="RKS26581.1"/>
    <property type="molecule type" value="Genomic_DNA"/>
</dbReference>
<evidence type="ECO:0000313" key="2">
    <source>
        <dbReference type="EMBL" id="RKS26581.1"/>
    </source>
</evidence>
<gene>
    <name evidence="2" type="ORF">CLV94_1644</name>
</gene>
<dbReference type="Proteomes" id="UP000277579">
    <property type="component" value="Unassembled WGS sequence"/>
</dbReference>
<evidence type="ECO:0000313" key="3">
    <source>
        <dbReference type="Proteomes" id="UP000277579"/>
    </source>
</evidence>
<dbReference type="CDD" id="cd00063">
    <property type="entry name" value="FN3"/>
    <property type="match status" value="1"/>
</dbReference>
<dbReference type="InterPro" id="IPR013783">
    <property type="entry name" value="Ig-like_fold"/>
</dbReference>
<dbReference type="InterPro" id="IPR036116">
    <property type="entry name" value="FN3_sf"/>
</dbReference>
<dbReference type="PROSITE" id="PS50853">
    <property type="entry name" value="FN3"/>
    <property type="match status" value="1"/>
</dbReference>
<name>A0A495MKV1_9FLAO</name>
<reference evidence="2 3" key="1">
    <citation type="submission" date="2018-10" db="EMBL/GenBank/DDBJ databases">
        <title>Genomic Encyclopedia of Archaeal and Bacterial Type Strains, Phase II (KMG-II): from individual species to whole genera.</title>
        <authorList>
            <person name="Goeker M."/>
        </authorList>
    </citation>
    <scope>NUCLEOTIDE SEQUENCE [LARGE SCALE GENOMIC DNA]</scope>
    <source>
        <strain evidence="2 3">DSM 29537</strain>
    </source>
</reference>
<proteinExistence type="predicted"/>
<dbReference type="InterPro" id="IPR003961">
    <property type="entry name" value="FN3_dom"/>
</dbReference>
<comment type="caution">
    <text evidence="2">The sequence shown here is derived from an EMBL/GenBank/DDBJ whole genome shotgun (WGS) entry which is preliminary data.</text>
</comment>
<keyword evidence="3" id="KW-1185">Reference proteome</keyword>
<dbReference type="RefSeq" id="WP_121375891.1">
    <property type="nucleotide sequence ID" value="NZ_RBLC01000001.1"/>
</dbReference>